<dbReference type="PANTHER" id="PTHR42910:SF1">
    <property type="entry name" value="MAJOR FACILITATOR SUPERFAMILY (MFS) PROFILE DOMAIN-CONTAINING PROTEIN"/>
    <property type="match status" value="1"/>
</dbReference>
<evidence type="ECO:0000256" key="2">
    <source>
        <dbReference type="ARBA" id="ARBA00022989"/>
    </source>
</evidence>
<feature type="transmembrane region" description="Helical" evidence="4">
    <location>
        <begin position="280"/>
        <end position="301"/>
    </location>
</feature>
<feature type="transmembrane region" description="Helical" evidence="4">
    <location>
        <begin position="395"/>
        <end position="414"/>
    </location>
</feature>
<dbReference type="InterPro" id="IPR036259">
    <property type="entry name" value="MFS_trans_sf"/>
</dbReference>
<dbReference type="PANTHER" id="PTHR42910">
    <property type="entry name" value="TRANSPORTER SCO4007-RELATED"/>
    <property type="match status" value="1"/>
</dbReference>
<proteinExistence type="predicted"/>
<evidence type="ECO:0000256" key="1">
    <source>
        <dbReference type="ARBA" id="ARBA00022692"/>
    </source>
</evidence>
<dbReference type="SUPFAM" id="SSF103473">
    <property type="entry name" value="MFS general substrate transporter"/>
    <property type="match status" value="1"/>
</dbReference>
<keyword evidence="3 4" id="KW-0472">Membrane</keyword>
<name>A0AA35D6X4_9BURK</name>
<feature type="transmembrane region" description="Helical" evidence="4">
    <location>
        <begin position="166"/>
        <end position="184"/>
    </location>
</feature>
<dbReference type="AlphaFoldDB" id="A0AA35D6X4"/>
<feature type="transmembrane region" description="Helical" evidence="4">
    <location>
        <begin position="37"/>
        <end position="58"/>
    </location>
</feature>
<feature type="transmembrane region" description="Helical" evidence="4">
    <location>
        <begin position="190"/>
        <end position="210"/>
    </location>
</feature>
<keyword evidence="1 4" id="KW-0812">Transmembrane</keyword>
<evidence type="ECO:0000256" key="3">
    <source>
        <dbReference type="ARBA" id="ARBA00023136"/>
    </source>
</evidence>
<reference evidence="6" key="1">
    <citation type="submission" date="2020-05" db="EMBL/GenBank/DDBJ databases">
        <authorList>
            <person name="Delgado-Blas J."/>
        </authorList>
    </citation>
    <scope>NUCLEOTIDE SEQUENCE</scope>
    <source>
        <strain evidence="6">BB1454</strain>
    </source>
</reference>
<feature type="domain" description="Major facilitator superfamily (MFS) profile" evidence="5">
    <location>
        <begin position="35"/>
        <end position="433"/>
    </location>
</feature>
<dbReference type="Gene3D" id="1.20.1250.20">
    <property type="entry name" value="MFS general substrate transporter like domains"/>
    <property type="match status" value="1"/>
</dbReference>
<dbReference type="CDD" id="cd17324">
    <property type="entry name" value="MFS_NepI_like"/>
    <property type="match status" value="1"/>
</dbReference>
<dbReference type="Proteomes" id="UP000834458">
    <property type="component" value="Unassembled WGS sequence"/>
</dbReference>
<feature type="transmembrane region" description="Helical" evidence="4">
    <location>
        <begin position="108"/>
        <end position="125"/>
    </location>
</feature>
<evidence type="ECO:0000313" key="6">
    <source>
        <dbReference type="EMBL" id="CAB5687783.1"/>
    </source>
</evidence>
<feature type="transmembrane region" description="Helical" evidence="4">
    <location>
        <begin position="131"/>
        <end position="154"/>
    </location>
</feature>
<feature type="transmembrane region" description="Helical" evidence="4">
    <location>
        <begin position="369"/>
        <end position="389"/>
    </location>
</feature>
<sequence length="433" mass="44420">MRVPLFLGPAARGLPSAGRFGPVIFPMSSSSMAPPSVLAAPALLLMAVACGLCAGGNYYNQALLHSIALHFGVDQAAAGLSVTVAQVAYAVGLLCITPLGDKLERRRMAVVLMLLAAVGHALVGWSGSFAMFMLGTLVAGLFSVAAQVLVPMAAALAAPGHAGRNVGLVLSGLLVGILLSRSVAGGLSTLGGWSLVYQVTAVAMAVMALCMRRVLPTSRHPQPLPYAQVLASMGHLLRTQPALRQRTLASALAFAAVSVMFATMALVLSSAPLQLSDAQIGLVGLAGVTGALIANLAGSWADQGKSHVLLRLGAALLLMSWLPLWWGQASVAWFVAGVLLMDLGLQAINVTNQSSVASLLPEARSRMNAVYMTGYFAGASAGSALGVWAWNLAGWQGVCSVGAGLAALAGLSVWRGVRWSQRQALGLVQAQAA</sequence>
<dbReference type="EMBL" id="CAHPSC010000021">
    <property type="protein sequence ID" value="CAB5687783.1"/>
    <property type="molecule type" value="Genomic_DNA"/>
</dbReference>
<evidence type="ECO:0000313" key="7">
    <source>
        <dbReference type="Proteomes" id="UP000834458"/>
    </source>
</evidence>
<evidence type="ECO:0000259" key="5">
    <source>
        <dbReference type="PROSITE" id="PS50850"/>
    </source>
</evidence>
<dbReference type="InterPro" id="IPR020846">
    <property type="entry name" value="MFS_dom"/>
</dbReference>
<dbReference type="GO" id="GO:0022857">
    <property type="term" value="F:transmembrane transporter activity"/>
    <property type="evidence" value="ECO:0007669"/>
    <property type="project" value="InterPro"/>
</dbReference>
<accession>A0AA35D6X4</accession>
<evidence type="ECO:0000256" key="4">
    <source>
        <dbReference type="SAM" id="Phobius"/>
    </source>
</evidence>
<gene>
    <name evidence="6" type="primary">ynfM_2</name>
    <name evidence="6" type="ORF">GHA_01812</name>
</gene>
<dbReference type="PROSITE" id="PS50850">
    <property type="entry name" value="MFS"/>
    <property type="match status" value="1"/>
</dbReference>
<feature type="transmembrane region" description="Helical" evidence="4">
    <location>
        <begin position="248"/>
        <end position="268"/>
    </location>
</feature>
<comment type="caution">
    <text evidence="6">The sequence shown here is derived from an EMBL/GenBank/DDBJ whole genome shotgun (WGS) entry which is preliminary data.</text>
</comment>
<dbReference type="InterPro" id="IPR011701">
    <property type="entry name" value="MFS"/>
</dbReference>
<organism evidence="6 7">
    <name type="scientific">Comamonas aquatica</name>
    <dbReference type="NCBI Taxonomy" id="225991"/>
    <lineage>
        <taxon>Bacteria</taxon>
        <taxon>Pseudomonadati</taxon>
        <taxon>Pseudomonadota</taxon>
        <taxon>Betaproteobacteria</taxon>
        <taxon>Burkholderiales</taxon>
        <taxon>Comamonadaceae</taxon>
        <taxon>Comamonas</taxon>
    </lineage>
</organism>
<keyword evidence="2 4" id="KW-1133">Transmembrane helix</keyword>
<protein>
    <submittedName>
        <fullName evidence="6">Inner membrane transport protein ynfM</fullName>
    </submittedName>
</protein>
<feature type="transmembrane region" description="Helical" evidence="4">
    <location>
        <begin position="331"/>
        <end position="348"/>
    </location>
</feature>
<feature type="transmembrane region" description="Helical" evidence="4">
    <location>
        <begin position="308"/>
        <end position="325"/>
    </location>
</feature>
<dbReference type="Pfam" id="PF07690">
    <property type="entry name" value="MFS_1"/>
    <property type="match status" value="1"/>
</dbReference>